<gene>
    <name evidence="10" type="ORF">PsYK624_111200</name>
</gene>
<organism evidence="10 11">
    <name type="scientific">Phanerochaete sordida</name>
    <dbReference type="NCBI Taxonomy" id="48140"/>
    <lineage>
        <taxon>Eukaryota</taxon>
        <taxon>Fungi</taxon>
        <taxon>Dikarya</taxon>
        <taxon>Basidiomycota</taxon>
        <taxon>Agaricomycotina</taxon>
        <taxon>Agaricomycetes</taxon>
        <taxon>Polyporales</taxon>
        <taxon>Phanerochaetaceae</taxon>
        <taxon>Phanerochaete</taxon>
    </lineage>
</organism>
<feature type="transmembrane region" description="Helical" evidence="9">
    <location>
        <begin position="138"/>
        <end position="160"/>
    </location>
</feature>
<evidence type="ECO:0000256" key="5">
    <source>
        <dbReference type="ARBA" id="ARBA00022824"/>
    </source>
</evidence>
<feature type="transmembrane region" description="Helical" evidence="9">
    <location>
        <begin position="92"/>
        <end position="117"/>
    </location>
</feature>
<evidence type="ECO:0000256" key="3">
    <source>
        <dbReference type="ARBA" id="ARBA00022692"/>
    </source>
</evidence>
<feature type="compositionally biased region" description="Polar residues" evidence="8">
    <location>
        <begin position="366"/>
        <end position="380"/>
    </location>
</feature>
<feature type="transmembrane region" description="Helical" evidence="9">
    <location>
        <begin position="199"/>
        <end position="224"/>
    </location>
</feature>
<feature type="transmembrane region" description="Helical" evidence="9">
    <location>
        <begin position="244"/>
        <end position="265"/>
    </location>
</feature>
<feature type="transmembrane region" description="Helical" evidence="9">
    <location>
        <begin position="172"/>
        <end position="192"/>
    </location>
</feature>
<feature type="transmembrane region" description="Helical" evidence="9">
    <location>
        <begin position="62"/>
        <end position="80"/>
    </location>
</feature>
<dbReference type="InterPro" id="IPR007369">
    <property type="entry name" value="Peptidase_A22B_SPP"/>
</dbReference>
<feature type="region of interest" description="Disordered" evidence="8">
    <location>
        <begin position="344"/>
        <end position="391"/>
    </location>
</feature>
<reference evidence="10 11" key="1">
    <citation type="submission" date="2021-08" db="EMBL/GenBank/DDBJ databases">
        <title>Draft Genome Sequence of Phanerochaete sordida strain YK-624.</title>
        <authorList>
            <person name="Mori T."/>
            <person name="Dohra H."/>
            <person name="Suzuki T."/>
            <person name="Kawagishi H."/>
            <person name="Hirai H."/>
        </authorList>
    </citation>
    <scope>NUCLEOTIDE SEQUENCE [LARGE SCALE GENOMIC DNA]</scope>
    <source>
        <strain evidence="10 11">YK-624</strain>
    </source>
</reference>
<evidence type="ECO:0000256" key="7">
    <source>
        <dbReference type="ARBA" id="ARBA00023136"/>
    </source>
</evidence>
<keyword evidence="7 9" id="KW-0472">Membrane</keyword>
<proteinExistence type="inferred from homology"/>
<evidence type="ECO:0000256" key="8">
    <source>
        <dbReference type="SAM" id="MobiDB-lite"/>
    </source>
</evidence>
<evidence type="ECO:0000256" key="4">
    <source>
        <dbReference type="ARBA" id="ARBA00022801"/>
    </source>
</evidence>
<evidence type="ECO:0000256" key="1">
    <source>
        <dbReference type="ARBA" id="ARBA00004477"/>
    </source>
</evidence>
<dbReference type="Pfam" id="PF04258">
    <property type="entry name" value="Peptidase_A22B"/>
    <property type="match status" value="1"/>
</dbReference>
<dbReference type="PANTHER" id="PTHR12174">
    <property type="entry name" value="SIGNAL PEPTIDE PEPTIDASE"/>
    <property type="match status" value="1"/>
</dbReference>
<evidence type="ECO:0000313" key="10">
    <source>
        <dbReference type="EMBL" id="GJE94944.1"/>
    </source>
</evidence>
<dbReference type="GO" id="GO:0098554">
    <property type="term" value="C:cytoplasmic side of endoplasmic reticulum membrane"/>
    <property type="evidence" value="ECO:0007669"/>
    <property type="project" value="TreeGrafter"/>
</dbReference>
<feature type="transmembrane region" description="Helical" evidence="9">
    <location>
        <begin position="12"/>
        <end position="33"/>
    </location>
</feature>
<dbReference type="InterPro" id="IPR006639">
    <property type="entry name" value="Preselin/SPP"/>
</dbReference>
<keyword evidence="11" id="KW-1185">Reference proteome</keyword>
<dbReference type="GO" id="GO:0033619">
    <property type="term" value="P:membrane protein proteolysis"/>
    <property type="evidence" value="ECO:0007669"/>
    <property type="project" value="TreeGrafter"/>
</dbReference>
<comment type="similarity">
    <text evidence="2">Belongs to the peptidase A22B family.</text>
</comment>
<dbReference type="PANTHER" id="PTHR12174:SF23">
    <property type="entry name" value="MINOR HISTOCOMPATIBILITY ANTIGEN H13"/>
    <property type="match status" value="1"/>
</dbReference>
<keyword evidence="6 9" id="KW-1133">Transmembrane helix</keyword>
<dbReference type="OrthoDB" id="29661at2759"/>
<feature type="transmembrane region" description="Helical" evidence="9">
    <location>
        <begin position="285"/>
        <end position="307"/>
    </location>
</feature>
<feature type="region of interest" description="Disordered" evidence="8">
    <location>
        <begin position="33"/>
        <end position="52"/>
    </location>
</feature>
<dbReference type="AlphaFoldDB" id="A0A9P3LHS3"/>
<evidence type="ECO:0000256" key="9">
    <source>
        <dbReference type="SAM" id="Phobius"/>
    </source>
</evidence>
<dbReference type="GO" id="GO:0042500">
    <property type="term" value="F:aspartic endopeptidase activity, intramembrane cleaving"/>
    <property type="evidence" value="ECO:0007669"/>
    <property type="project" value="InterPro"/>
</dbReference>
<sequence length="391" mass="42851">MDAADWDLLSSYAGLLALAVFSIYTGSYGSLPAPKGKGKDGKKQDAEDDEDELPERLSSEDAWLFPVIGSVLLFGLYVIVKYFGREWINWVLQWYFTVAGVGSGSKALISLVRWLVGPTRWRQYETVKISVSRGSKDLLAWSLRTPSLYMIPFGALPSLIYTFGPSESRKSALLTDVLALSFSYNALCFLTLDSFKTGCILLSGLFLYDVWWVFGTEVMVKVATNLDVPIKLLWPKSLAFATDRGFTMLGLGDIVVPGMFVALALRYDQHRAAARGQHATFAKPYFYAALGAYVAGLGATMTVMHVFKAAQPALLYLSPACILSFITTALVRGEFKDAWTWNDQAEESEARSRRPSAASTPHEMSRANSSASANGVTLTSAGRRAEKAEAS</sequence>
<keyword evidence="4" id="KW-0378">Hydrolase</keyword>
<dbReference type="SMART" id="SM00730">
    <property type="entry name" value="PSN"/>
    <property type="match status" value="1"/>
</dbReference>
<evidence type="ECO:0000313" key="11">
    <source>
        <dbReference type="Proteomes" id="UP000703269"/>
    </source>
</evidence>
<comment type="subcellular location">
    <subcellularLocation>
        <location evidence="1">Endoplasmic reticulum membrane</location>
        <topology evidence="1">Multi-pass membrane protein</topology>
    </subcellularLocation>
</comment>
<comment type="caution">
    <text evidence="10">The sequence shown here is derived from an EMBL/GenBank/DDBJ whole genome shotgun (WGS) entry which is preliminary data.</text>
</comment>
<keyword evidence="3 9" id="KW-0812">Transmembrane</keyword>
<dbReference type="Proteomes" id="UP000703269">
    <property type="component" value="Unassembled WGS sequence"/>
</dbReference>
<protein>
    <submittedName>
        <fullName evidence="10">Signal peptide peptidase-domain-containing protein</fullName>
    </submittedName>
</protein>
<evidence type="ECO:0000256" key="2">
    <source>
        <dbReference type="ARBA" id="ARBA00006859"/>
    </source>
</evidence>
<dbReference type="GO" id="GO:0098553">
    <property type="term" value="C:lumenal side of endoplasmic reticulum membrane"/>
    <property type="evidence" value="ECO:0007669"/>
    <property type="project" value="TreeGrafter"/>
</dbReference>
<feature type="transmembrane region" description="Helical" evidence="9">
    <location>
        <begin position="313"/>
        <end position="331"/>
    </location>
</feature>
<evidence type="ECO:0000256" key="6">
    <source>
        <dbReference type="ARBA" id="ARBA00022989"/>
    </source>
</evidence>
<dbReference type="EMBL" id="BPQB01000044">
    <property type="protein sequence ID" value="GJE94944.1"/>
    <property type="molecule type" value="Genomic_DNA"/>
</dbReference>
<accession>A0A9P3LHS3</accession>
<keyword evidence="5" id="KW-0256">Endoplasmic reticulum</keyword>
<dbReference type="GO" id="GO:0006465">
    <property type="term" value="P:signal peptide processing"/>
    <property type="evidence" value="ECO:0007669"/>
    <property type="project" value="TreeGrafter"/>
</dbReference>
<name>A0A9P3LHS3_9APHY</name>